<comment type="caution">
    <text evidence="1">The sequence shown here is derived from an EMBL/GenBank/DDBJ whole genome shotgun (WGS) entry which is preliminary data.</text>
</comment>
<reference evidence="1 2" key="1">
    <citation type="submission" date="2019-03" db="EMBL/GenBank/DDBJ databases">
        <title>Genomic Encyclopedia of Type Strains, Phase IV (KMG-IV): sequencing the most valuable type-strain genomes for metagenomic binning, comparative biology and taxonomic classification.</title>
        <authorList>
            <person name="Goeker M."/>
        </authorList>
    </citation>
    <scope>NUCLEOTIDE SEQUENCE [LARGE SCALE GENOMIC DNA]</scope>
    <source>
        <strain evidence="1 2">DSM 46770</strain>
    </source>
</reference>
<evidence type="ECO:0000313" key="1">
    <source>
        <dbReference type="EMBL" id="TDQ53456.1"/>
    </source>
</evidence>
<gene>
    <name evidence="1" type="ORF">EV190_104246</name>
</gene>
<organism evidence="1 2">
    <name type="scientific">Actinorugispora endophytica</name>
    <dbReference type="NCBI Taxonomy" id="1605990"/>
    <lineage>
        <taxon>Bacteria</taxon>
        <taxon>Bacillati</taxon>
        <taxon>Actinomycetota</taxon>
        <taxon>Actinomycetes</taxon>
        <taxon>Streptosporangiales</taxon>
        <taxon>Nocardiopsidaceae</taxon>
        <taxon>Actinorugispora</taxon>
    </lineage>
</organism>
<proteinExistence type="predicted"/>
<dbReference type="Proteomes" id="UP000295281">
    <property type="component" value="Unassembled WGS sequence"/>
</dbReference>
<sequence>MITKTLRGGQTATITRRGRRWEVTVDGRPFIDSGRFLPRGSRPGPEEATHIITDSRRVLALTESEAALVQAVLDQEETT</sequence>
<name>A0A4R6VA80_9ACTN</name>
<keyword evidence="2" id="KW-1185">Reference proteome</keyword>
<dbReference type="AlphaFoldDB" id="A0A4R6VA80"/>
<evidence type="ECO:0000313" key="2">
    <source>
        <dbReference type="Proteomes" id="UP000295281"/>
    </source>
</evidence>
<protein>
    <submittedName>
        <fullName evidence="1">Uncharacterized protein</fullName>
    </submittedName>
</protein>
<dbReference type="RefSeq" id="WP_133740959.1">
    <property type="nucleotide sequence ID" value="NZ_SNYN01000004.1"/>
</dbReference>
<accession>A0A4R6VA80</accession>
<dbReference type="EMBL" id="SNYN01000004">
    <property type="protein sequence ID" value="TDQ53456.1"/>
    <property type="molecule type" value="Genomic_DNA"/>
</dbReference>